<feature type="binding site" evidence="6">
    <location>
        <position position="54"/>
    </location>
    <ligand>
        <name>Na(+)</name>
        <dbReference type="ChEBI" id="CHEBI:29101"/>
        <label>1</label>
    </ligand>
</feature>
<evidence type="ECO:0000256" key="6">
    <source>
        <dbReference type="PIRSR" id="PIRSR600175-1"/>
    </source>
</evidence>
<feature type="transmembrane region" description="Helical" evidence="8">
    <location>
        <begin position="70"/>
        <end position="88"/>
    </location>
</feature>
<evidence type="ECO:0000256" key="7">
    <source>
        <dbReference type="RuleBase" id="RU003732"/>
    </source>
</evidence>
<reference evidence="9" key="1">
    <citation type="submission" date="2025-08" db="UniProtKB">
        <authorList>
            <consortium name="Ensembl"/>
        </authorList>
    </citation>
    <scope>IDENTIFICATION</scope>
</reference>
<protein>
    <recommendedName>
        <fullName evidence="7">Transporter</fullName>
    </recommendedName>
</protein>
<evidence type="ECO:0000313" key="9">
    <source>
        <dbReference type="Ensembl" id="ENSSTUP00000095706.1"/>
    </source>
</evidence>
<dbReference type="Ensembl" id="ENSSTUT00000102795.1">
    <property type="protein sequence ID" value="ENSSTUP00000095706.1"/>
    <property type="gene ID" value="ENSSTUG00000043084.1"/>
</dbReference>
<keyword evidence="2 7" id="KW-0813">Transport</keyword>
<keyword evidence="6" id="KW-0915">Sodium</keyword>
<dbReference type="InterPro" id="IPR000175">
    <property type="entry name" value="Na/ntran_symport"/>
</dbReference>
<dbReference type="PROSITE" id="PS00754">
    <property type="entry name" value="NA_NEUROTRAN_SYMP_2"/>
    <property type="match status" value="1"/>
</dbReference>
<keyword evidence="6" id="KW-0479">Metal-binding</keyword>
<dbReference type="GO" id="GO:0042995">
    <property type="term" value="C:cell projection"/>
    <property type="evidence" value="ECO:0007669"/>
    <property type="project" value="TreeGrafter"/>
</dbReference>
<feature type="transmembrane region" description="Helical" evidence="8">
    <location>
        <begin position="121"/>
        <end position="141"/>
    </location>
</feature>
<dbReference type="SUPFAM" id="SSF161070">
    <property type="entry name" value="SNF-like"/>
    <property type="match status" value="1"/>
</dbReference>
<evidence type="ECO:0000256" key="3">
    <source>
        <dbReference type="ARBA" id="ARBA00022692"/>
    </source>
</evidence>
<dbReference type="Pfam" id="PF00209">
    <property type="entry name" value="SNF"/>
    <property type="match status" value="1"/>
</dbReference>
<keyword evidence="10" id="KW-1185">Reference proteome</keyword>
<dbReference type="GO" id="GO:0005332">
    <property type="term" value="F:gamma-aminobutyric acid:sodium:chloride symporter activity"/>
    <property type="evidence" value="ECO:0007669"/>
    <property type="project" value="TreeGrafter"/>
</dbReference>
<dbReference type="InterPro" id="IPR037272">
    <property type="entry name" value="SNS_sf"/>
</dbReference>
<keyword evidence="3 7" id="KW-0812">Transmembrane</keyword>
<feature type="binding site" evidence="6">
    <location>
        <position position="50"/>
    </location>
    <ligand>
        <name>Na(+)</name>
        <dbReference type="ChEBI" id="CHEBI:29101"/>
        <label>1</label>
    </ligand>
</feature>
<evidence type="ECO:0000256" key="4">
    <source>
        <dbReference type="ARBA" id="ARBA00022989"/>
    </source>
</evidence>
<dbReference type="PANTHER" id="PTHR11616:SF249">
    <property type="entry name" value="SOLUTE CARRIER FAMILY 6 MEMBER 22, TANDEM DUPLICATE 2 ISOFORM X2-RELATED"/>
    <property type="match status" value="1"/>
</dbReference>
<proteinExistence type="inferred from homology"/>
<feature type="binding site" evidence="6">
    <location>
        <position position="47"/>
    </location>
    <ligand>
        <name>Na(+)</name>
        <dbReference type="ChEBI" id="CHEBI:29101"/>
        <label>1</label>
    </ligand>
</feature>
<dbReference type="GO" id="GO:0046872">
    <property type="term" value="F:metal ion binding"/>
    <property type="evidence" value="ECO:0007669"/>
    <property type="project" value="UniProtKB-KW"/>
</dbReference>
<dbReference type="GO" id="GO:0005886">
    <property type="term" value="C:plasma membrane"/>
    <property type="evidence" value="ECO:0007669"/>
    <property type="project" value="TreeGrafter"/>
</dbReference>
<keyword evidence="5 8" id="KW-0472">Membrane</keyword>
<dbReference type="AlphaFoldDB" id="A0A674DJ86"/>
<dbReference type="PROSITE" id="PS50267">
    <property type="entry name" value="NA_NEUROTRAN_SYMP_3"/>
    <property type="match status" value="1"/>
</dbReference>
<keyword evidence="4 8" id="KW-1133">Transmembrane helix</keyword>
<dbReference type="GeneTree" id="ENSGT00940000166826"/>
<dbReference type="Proteomes" id="UP000472277">
    <property type="component" value="Chromosome 16"/>
</dbReference>
<evidence type="ECO:0000256" key="5">
    <source>
        <dbReference type="ARBA" id="ARBA00023136"/>
    </source>
</evidence>
<evidence type="ECO:0000313" key="10">
    <source>
        <dbReference type="Proteomes" id="UP000472277"/>
    </source>
</evidence>
<dbReference type="InParanoid" id="A0A674DJ86"/>
<evidence type="ECO:0000256" key="1">
    <source>
        <dbReference type="ARBA" id="ARBA00004141"/>
    </source>
</evidence>
<accession>A0A674DJ86</accession>
<organism evidence="9 10">
    <name type="scientific">Salmo trutta</name>
    <name type="common">Brown trout</name>
    <dbReference type="NCBI Taxonomy" id="8032"/>
    <lineage>
        <taxon>Eukaryota</taxon>
        <taxon>Metazoa</taxon>
        <taxon>Chordata</taxon>
        <taxon>Craniata</taxon>
        <taxon>Vertebrata</taxon>
        <taxon>Euteleostomi</taxon>
        <taxon>Actinopterygii</taxon>
        <taxon>Neopterygii</taxon>
        <taxon>Teleostei</taxon>
        <taxon>Protacanthopterygii</taxon>
        <taxon>Salmoniformes</taxon>
        <taxon>Salmonidae</taxon>
        <taxon>Salmoninae</taxon>
        <taxon>Salmo</taxon>
    </lineage>
</organism>
<dbReference type="PANTHER" id="PTHR11616">
    <property type="entry name" value="SODIUM/CHLORIDE DEPENDENT TRANSPORTER"/>
    <property type="match status" value="1"/>
</dbReference>
<comment type="similarity">
    <text evidence="7">Belongs to the sodium:neurotransmitter symporter (SNF) (TC 2.A.22) family.</text>
</comment>
<name>A0A674DJ86_SALTR</name>
<dbReference type="PRINTS" id="PR00176">
    <property type="entry name" value="NANEUSMPORT"/>
</dbReference>
<sequence>MERTYETEVKLKLMSSGAKTNVEHPEPKPQDRGKWGSKTEFLLAVAGHIVGLGNVWRFPYLCYKNGGGVFFVPYILFLFTCGIPLFFLETSLGQYTSQGGITCWRKICPLFEGLGYGSQVVVLYTGVYYIIILAWAFLYLFSSFSSELPWASCKNSWNTGILFPLHSQEKNIGLVWGN</sequence>
<dbReference type="PROSITE" id="PS00610">
    <property type="entry name" value="NA_NEUROTRAN_SYMP_1"/>
    <property type="match status" value="1"/>
</dbReference>
<dbReference type="OMA" id="PLIFLEC"/>
<comment type="subcellular location">
    <subcellularLocation>
        <location evidence="1">Membrane</location>
        <topology evidence="1">Multi-pass membrane protein</topology>
    </subcellularLocation>
</comment>
<evidence type="ECO:0000256" key="8">
    <source>
        <dbReference type="SAM" id="Phobius"/>
    </source>
</evidence>
<keyword evidence="7" id="KW-0769">Symport</keyword>
<reference evidence="9" key="2">
    <citation type="submission" date="2025-09" db="UniProtKB">
        <authorList>
            <consortium name="Ensembl"/>
        </authorList>
    </citation>
    <scope>IDENTIFICATION</scope>
</reference>
<evidence type="ECO:0000256" key="2">
    <source>
        <dbReference type="ARBA" id="ARBA00022448"/>
    </source>
</evidence>